<protein>
    <submittedName>
        <fullName evidence="2">Uncharacterized protein</fullName>
    </submittedName>
</protein>
<accession>K3ZG49</accession>
<dbReference type="EMBL" id="AGNK02002111">
    <property type="status" value="NOT_ANNOTATED_CDS"/>
    <property type="molecule type" value="Genomic_DNA"/>
</dbReference>
<reference evidence="2" key="2">
    <citation type="submission" date="2018-08" db="UniProtKB">
        <authorList>
            <consortium name="EnsemblPlants"/>
        </authorList>
    </citation>
    <scope>IDENTIFICATION</scope>
    <source>
        <strain evidence="2">Yugu1</strain>
    </source>
</reference>
<feature type="chain" id="PRO_5010127781" evidence="1">
    <location>
        <begin position="22"/>
        <end position="69"/>
    </location>
</feature>
<proteinExistence type="predicted"/>
<reference evidence="3" key="1">
    <citation type="journal article" date="2012" name="Nat. Biotechnol.">
        <title>Reference genome sequence of the model plant Setaria.</title>
        <authorList>
            <person name="Bennetzen J.L."/>
            <person name="Schmutz J."/>
            <person name="Wang H."/>
            <person name="Percifield R."/>
            <person name="Hawkins J."/>
            <person name="Pontaroli A.C."/>
            <person name="Estep M."/>
            <person name="Feng L."/>
            <person name="Vaughn J.N."/>
            <person name="Grimwood J."/>
            <person name="Jenkins J."/>
            <person name="Barry K."/>
            <person name="Lindquist E."/>
            <person name="Hellsten U."/>
            <person name="Deshpande S."/>
            <person name="Wang X."/>
            <person name="Wu X."/>
            <person name="Mitros T."/>
            <person name="Triplett J."/>
            <person name="Yang X."/>
            <person name="Ye C.Y."/>
            <person name="Mauro-Herrera M."/>
            <person name="Wang L."/>
            <person name="Li P."/>
            <person name="Sharma M."/>
            <person name="Sharma R."/>
            <person name="Ronald P.C."/>
            <person name="Panaud O."/>
            <person name="Kellogg E.A."/>
            <person name="Brutnell T.P."/>
            <person name="Doust A.N."/>
            <person name="Tuskan G.A."/>
            <person name="Rokhsar D."/>
            <person name="Devos K.M."/>
        </authorList>
    </citation>
    <scope>NUCLEOTIDE SEQUENCE [LARGE SCALE GENOMIC DNA]</scope>
    <source>
        <strain evidence="3">cv. Yugu1</strain>
    </source>
</reference>
<dbReference type="EnsemblPlants" id="KQL17107">
    <property type="protein sequence ID" value="KQL17107"/>
    <property type="gene ID" value="SETIT_025551mg"/>
</dbReference>
<evidence type="ECO:0000313" key="2">
    <source>
        <dbReference type="EnsemblPlants" id="KQL17107"/>
    </source>
</evidence>
<dbReference type="HOGENOM" id="CLU_2780659_0_0_1"/>
<dbReference type="Proteomes" id="UP000004995">
    <property type="component" value="Unassembled WGS sequence"/>
</dbReference>
<dbReference type="AlphaFoldDB" id="K3ZG49"/>
<feature type="signal peptide" evidence="1">
    <location>
        <begin position="1"/>
        <end position="21"/>
    </location>
</feature>
<keyword evidence="3" id="KW-1185">Reference proteome</keyword>
<evidence type="ECO:0000256" key="1">
    <source>
        <dbReference type="SAM" id="SignalP"/>
    </source>
</evidence>
<name>K3ZG49_SETIT</name>
<organism evidence="2 3">
    <name type="scientific">Setaria italica</name>
    <name type="common">Foxtail millet</name>
    <name type="synonym">Panicum italicum</name>
    <dbReference type="NCBI Taxonomy" id="4555"/>
    <lineage>
        <taxon>Eukaryota</taxon>
        <taxon>Viridiplantae</taxon>
        <taxon>Streptophyta</taxon>
        <taxon>Embryophyta</taxon>
        <taxon>Tracheophyta</taxon>
        <taxon>Spermatophyta</taxon>
        <taxon>Magnoliopsida</taxon>
        <taxon>Liliopsida</taxon>
        <taxon>Poales</taxon>
        <taxon>Poaceae</taxon>
        <taxon>PACMAD clade</taxon>
        <taxon>Panicoideae</taxon>
        <taxon>Panicodae</taxon>
        <taxon>Paniceae</taxon>
        <taxon>Cenchrinae</taxon>
        <taxon>Setaria</taxon>
    </lineage>
</organism>
<keyword evidence="1" id="KW-0732">Signal</keyword>
<sequence length="69" mass="7874">MIVLLFGFSTYLHMNAGIVLCENMGYTVFISVAMIHCDPAHNNVDGMMCDIARHVCIYDYFLLIKKINE</sequence>
<dbReference type="InParanoid" id="K3ZG49"/>
<dbReference type="Gramene" id="KQL17107">
    <property type="protein sequence ID" value="KQL17107"/>
    <property type="gene ID" value="SETIT_025551mg"/>
</dbReference>
<evidence type="ECO:0000313" key="3">
    <source>
        <dbReference type="Proteomes" id="UP000004995"/>
    </source>
</evidence>